<comment type="caution">
    <text evidence="2">The sequence shown here is derived from an EMBL/GenBank/DDBJ whole genome shotgun (WGS) entry which is preliminary data.</text>
</comment>
<dbReference type="AlphaFoldDB" id="A0AAV7SMM1"/>
<evidence type="ECO:0000313" key="3">
    <source>
        <dbReference type="Proteomes" id="UP001066276"/>
    </source>
</evidence>
<feature type="compositionally biased region" description="Basic residues" evidence="1">
    <location>
        <begin position="144"/>
        <end position="162"/>
    </location>
</feature>
<sequence>MRAAGVPEESRAVGGSSQEDQKQLRRWRVERRTRGAALAERAYSDSYDGLRLRRLSGEPRGQEAGSCSRNGRDRRSGAAALLWDLGGGGGCSADGGGGEDFPGRLTYIGPPWPWLTEEIPLGLTGECPGRALSGILFNSQSKKVNTKRIRTRSRRRRERRGSRSSSLPRGVADNGGDHQQAPRLEEDEKAPETQSPQRSGSTSSEITDLSRSPII</sequence>
<protein>
    <submittedName>
        <fullName evidence="2">Uncharacterized protein</fullName>
    </submittedName>
</protein>
<dbReference type="EMBL" id="JANPWB010000008">
    <property type="protein sequence ID" value="KAJ1165344.1"/>
    <property type="molecule type" value="Genomic_DNA"/>
</dbReference>
<proteinExistence type="predicted"/>
<name>A0AAV7SMM1_PLEWA</name>
<feature type="region of interest" description="Disordered" evidence="1">
    <location>
        <begin position="134"/>
        <end position="215"/>
    </location>
</feature>
<evidence type="ECO:0000313" key="2">
    <source>
        <dbReference type="EMBL" id="KAJ1165344.1"/>
    </source>
</evidence>
<accession>A0AAV7SMM1</accession>
<feature type="region of interest" description="Disordered" evidence="1">
    <location>
        <begin position="54"/>
        <end position="74"/>
    </location>
</feature>
<keyword evidence="3" id="KW-1185">Reference proteome</keyword>
<feature type="compositionally biased region" description="Polar residues" evidence="1">
    <location>
        <begin position="192"/>
        <end position="215"/>
    </location>
</feature>
<reference evidence="2" key="1">
    <citation type="journal article" date="2022" name="bioRxiv">
        <title>Sequencing and chromosome-scale assembly of the giantPleurodeles waltlgenome.</title>
        <authorList>
            <person name="Brown T."/>
            <person name="Elewa A."/>
            <person name="Iarovenko S."/>
            <person name="Subramanian E."/>
            <person name="Araus A.J."/>
            <person name="Petzold A."/>
            <person name="Susuki M."/>
            <person name="Suzuki K.-i.T."/>
            <person name="Hayashi T."/>
            <person name="Toyoda A."/>
            <person name="Oliveira C."/>
            <person name="Osipova E."/>
            <person name="Leigh N.D."/>
            <person name="Simon A."/>
            <person name="Yun M.H."/>
        </authorList>
    </citation>
    <scope>NUCLEOTIDE SEQUENCE</scope>
    <source>
        <strain evidence="2">20211129_DDA</strain>
        <tissue evidence="2">Liver</tissue>
    </source>
</reference>
<dbReference type="Proteomes" id="UP001066276">
    <property type="component" value="Chromosome 4_2"/>
</dbReference>
<organism evidence="2 3">
    <name type="scientific">Pleurodeles waltl</name>
    <name type="common">Iberian ribbed newt</name>
    <dbReference type="NCBI Taxonomy" id="8319"/>
    <lineage>
        <taxon>Eukaryota</taxon>
        <taxon>Metazoa</taxon>
        <taxon>Chordata</taxon>
        <taxon>Craniata</taxon>
        <taxon>Vertebrata</taxon>
        <taxon>Euteleostomi</taxon>
        <taxon>Amphibia</taxon>
        <taxon>Batrachia</taxon>
        <taxon>Caudata</taxon>
        <taxon>Salamandroidea</taxon>
        <taxon>Salamandridae</taxon>
        <taxon>Pleurodelinae</taxon>
        <taxon>Pleurodeles</taxon>
    </lineage>
</organism>
<gene>
    <name evidence="2" type="ORF">NDU88_005772</name>
</gene>
<feature type="region of interest" description="Disordered" evidence="1">
    <location>
        <begin position="1"/>
        <end position="28"/>
    </location>
</feature>
<evidence type="ECO:0000256" key="1">
    <source>
        <dbReference type="SAM" id="MobiDB-lite"/>
    </source>
</evidence>